<dbReference type="AlphaFoldDB" id="A0A8I0SFB2"/>
<organism evidence="3 4">
    <name type="scientific">Clavibacter phaseoli</name>
    <dbReference type="NCBI Taxonomy" id="1734031"/>
    <lineage>
        <taxon>Bacteria</taxon>
        <taxon>Bacillati</taxon>
        <taxon>Actinomycetota</taxon>
        <taxon>Actinomycetes</taxon>
        <taxon>Micrococcales</taxon>
        <taxon>Microbacteriaceae</taxon>
        <taxon>Clavibacter</taxon>
    </lineage>
</organism>
<evidence type="ECO:0000256" key="2">
    <source>
        <dbReference type="SAM" id="SignalP"/>
    </source>
</evidence>
<feature type="signal peptide" evidence="2">
    <location>
        <begin position="1"/>
        <end position="20"/>
    </location>
</feature>
<proteinExistence type="predicted"/>
<feature type="region of interest" description="Disordered" evidence="1">
    <location>
        <begin position="113"/>
        <end position="138"/>
    </location>
</feature>
<feature type="chain" id="PRO_5039093454" evidence="2">
    <location>
        <begin position="21"/>
        <end position="207"/>
    </location>
</feature>
<dbReference type="RefSeq" id="WP_194676037.1">
    <property type="nucleotide sequence ID" value="NZ_JADKRP010000004.1"/>
</dbReference>
<dbReference type="Proteomes" id="UP000634579">
    <property type="component" value="Unassembled WGS sequence"/>
</dbReference>
<keyword evidence="4" id="KW-1185">Reference proteome</keyword>
<dbReference type="PROSITE" id="PS51257">
    <property type="entry name" value="PROKAR_LIPOPROTEIN"/>
    <property type="match status" value="1"/>
</dbReference>
<dbReference type="EMBL" id="JADKRP010000004">
    <property type="protein sequence ID" value="MBF4632425.1"/>
    <property type="molecule type" value="Genomic_DNA"/>
</dbReference>
<sequence length="207" mass="21086">MRIPSAAVSLIVVAALAGCAAGSAGAPSPTDVPAAPSRPVDELTTRTMVIDHRDGAELCVGGIGESLPPSCGGPDIVGWDWADVEGEESQAGATWGYYEVFGTFDGTSFTLTRPPGALDPHASDPATPLPEPTPGDPANADAVARAVEDYTDRMGSLDGPIGVGEYRGRASVNVIHDDDGRQQAEADAAYGEGVVEIWSTLQPAAGG</sequence>
<evidence type="ECO:0000313" key="3">
    <source>
        <dbReference type="EMBL" id="MBF4632425.1"/>
    </source>
</evidence>
<name>A0A8I0SFB2_9MICO</name>
<reference evidence="3 4" key="1">
    <citation type="submission" date="2020-10" db="EMBL/GenBank/DDBJ databases">
        <title>Draft genome sequences of plant-associated actinobacteria.</title>
        <authorList>
            <person name="Tarlachkov S.V."/>
            <person name="Starodumova I.P."/>
            <person name="Dorofeeva L.V."/>
            <person name="Prisyazhnaya N.V."/>
            <person name="Roubtsova T.V."/>
            <person name="Chizhov V.N."/>
            <person name="Nadler S.A."/>
            <person name="Subbotin S.A."/>
            <person name="Evtushenko L.I."/>
        </authorList>
    </citation>
    <scope>NUCLEOTIDE SEQUENCE [LARGE SCALE GENOMIC DNA]</scope>
    <source>
        <strain evidence="3 4">VKM Ac-2886</strain>
    </source>
</reference>
<gene>
    <name evidence="3" type="ORF">ITJ42_14470</name>
</gene>
<protein>
    <submittedName>
        <fullName evidence="3">Uncharacterized protein</fullName>
    </submittedName>
</protein>
<accession>A0A8I0SFB2</accession>
<comment type="caution">
    <text evidence="3">The sequence shown here is derived from an EMBL/GenBank/DDBJ whole genome shotgun (WGS) entry which is preliminary data.</text>
</comment>
<evidence type="ECO:0000313" key="4">
    <source>
        <dbReference type="Proteomes" id="UP000634579"/>
    </source>
</evidence>
<keyword evidence="2" id="KW-0732">Signal</keyword>
<evidence type="ECO:0000256" key="1">
    <source>
        <dbReference type="SAM" id="MobiDB-lite"/>
    </source>
</evidence>